<gene>
    <name evidence="2" type="ORF">RHAB15C_0001171</name>
</gene>
<evidence type="ECO:0000313" key="3">
    <source>
        <dbReference type="Proteomes" id="UP000822862"/>
    </source>
</evidence>
<accession>A0ABX8Z1Q4</accession>
<keyword evidence="1" id="KW-0472">Membrane</keyword>
<reference evidence="2 3" key="2">
    <citation type="submission" date="2021-05" db="EMBL/GenBank/DDBJ databases">
        <title>Ecology and evolution of chlamydial symbionts of arthropods.</title>
        <authorList>
            <person name="Halter T."/>
            <person name="Sixt B.S."/>
            <person name="Toenshoff E.R."/>
            <person name="Koestlbacher S."/>
            <person name="Schulz F."/>
            <person name="Kostanjsek R."/>
            <person name="Collingro A."/>
            <person name="Hendrickx F."/>
            <person name="Horn M."/>
        </authorList>
    </citation>
    <scope>NUCLEOTIDE SEQUENCE [LARGE SCALE GENOMIC DNA]</scope>
    <source>
        <strain evidence="2 3">15C</strain>
    </source>
</reference>
<dbReference type="Proteomes" id="UP000822862">
    <property type="component" value="Chromosome"/>
</dbReference>
<protein>
    <submittedName>
        <fullName evidence="2">Uncharacterized protein</fullName>
    </submittedName>
</protein>
<keyword evidence="1" id="KW-1133">Transmembrane helix</keyword>
<proteinExistence type="predicted"/>
<keyword evidence="3" id="KW-1185">Reference proteome</keyword>
<dbReference type="EMBL" id="CP075585">
    <property type="protein sequence ID" value="QZA59285.1"/>
    <property type="molecule type" value="Genomic_DNA"/>
</dbReference>
<evidence type="ECO:0000256" key="1">
    <source>
        <dbReference type="SAM" id="Phobius"/>
    </source>
</evidence>
<reference evidence="2 3" key="1">
    <citation type="submission" date="2020-01" db="EMBL/GenBank/DDBJ databases">
        <authorList>
            <person name="Sixt B."/>
            <person name="Schulz F."/>
            <person name="Kostanjsek R."/>
            <person name="Koestlbacher S."/>
            <person name="Collingro A."/>
            <person name="Toenshoff E."/>
            <person name="Horn M."/>
        </authorList>
    </citation>
    <scope>NUCLEOTIDE SEQUENCE [LARGE SCALE GENOMIC DNA]</scope>
    <source>
        <strain evidence="2 3">15C</strain>
    </source>
</reference>
<organism evidence="2 3">
    <name type="scientific">Candidatus Rhabdochlamydia porcellionis</name>
    <dbReference type="NCBI Taxonomy" id="225148"/>
    <lineage>
        <taxon>Bacteria</taxon>
        <taxon>Pseudomonadati</taxon>
        <taxon>Chlamydiota</taxon>
        <taxon>Chlamydiia</taxon>
        <taxon>Parachlamydiales</taxon>
        <taxon>Candidatus Rhabdochlamydiaceae</taxon>
        <taxon>Candidatus Rhabdochlamydia</taxon>
    </lineage>
</organism>
<dbReference type="RefSeq" id="WP_194845205.1">
    <property type="nucleotide sequence ID" value="NZ_CP075585.1"/>
</dbReference>
<name>A0ABX8Z1Q4_9BACT</name>
<sequence>MVPINIATNEISQTISDAFLREKYGITKEYEEKYPKDSALALSVVRSTEEALQAAGELVQSSKEVSNGMVRLREDSKILLAQQADLIELSKKNTQALQNLAKSSSELKEMTSNIANMVSICANQIFNPIRNGLRNGFYFLAGHREPVAVLPGENRLAIEYNPEDTISNTDPTNQSLVDGKKNFASLLIFCAVSGGLYFLPAWEQRIL</sequence>
<keyword evidence="1" id="KW-0812">Transmembrane</keyword>
<feature type="transmembrane region" description="Helical" evidence="1">
    <location>
        <begin position="183"/>
        <end position="202"/>
    </location>
</feature>
<evidence type="ECO:0000313" key="2">
    <source>
        <dbReference type="EMBL" id="QZA59285.1"/>
    </source>
</evidence>